<comment type="function">
    <text evidence="7">Activator of cell division through the inhibition of FtsZ GTPase activity, therefore promoting FtsZ assembly into bundles of protofilaments necessary for the formation of the division Z ring. It is recruited early at mid-cell but it is not essential for cell division.</text>
</comment>
<evidence type="ECO:0000256" key="1">
    <source>
        <dbReference type="ARBA" id="ARBA00004496"/>
    </source>
</evidence>
<comment type="caution">
    <text evidence="11">The sequence shown here is derived from an EMBL/GenBank/DDBJ whole genome shotgun (WGS) entry which is preliminary data.</text>
</comment>
<dbReference type="InterPro" id="IPR036192">
    <property type="entry name" value="Cell_div_ZapA-like_sf"/>
</dbReference>
<dbReference type="AlphaFoldDB" id="A0A938X4W7"/>
<comment type="subunit">
    <text evidence="8">Homodimer. Interacts with FtsZ.</text>
</comment>
<evidence type="ECO:0000256" key="3">
    <source>
        <dbReference type="ARBA" id="ARBA00022490"/>
    </source>
</evidence>
<dbReference type="PANTHER" id="PTHR34981">
    <property type="entry name" value="CELL DIVISION PROTEIN ZAPA"/>
    <property type="match status" value="1"/>
</dbReference>
<organism evidence="11 12">
    <name type="scientific">Merdimmobilis hominis</name>
    <dbReference type="NCBI Taxonomy" id="2897707"/>
    <lineage>
        <taxon>Bacteria</taxon>
        <taxon>Bacillati</taxon>
        <taxon>Bacillota</taxon>
        <taxon>Clostridia</taxon>
        <taxon>Eubacteriales</taxon>
        <taxon>Oscillospiraceae</taxon>
        <taxon>Merdimmobilis</taxon>
    </lineage>
</organism>
<feature type="coiled-coil region" evidence="10">
    <location>
        <begin position="83"/>
        <end position="117"/>
    </location>
</feature>
<dbReference type="InterPro" id="IPR007838">
    <property type="entry name" value="Cell_div_ZapA-like"/>
</dbReference>
<sequence length="127" mass="14435">MNRIKIILAGKEYTIQTEESVSYVKQLAESLDAKIEEFMQQNDALSMTSASMLVALGLMDDCIKAASDKDNLRKQVIDYLEEATRSRTEITELKKEIESLKQKNAMLEMKLMTFEQKEPDNGGTYGE</sequence>
<dbReference type="GO" id="GO:0005829">
    <property type="term" value="C:cytosol"/>
    <property type="evidence" value="ECO:0007669"/>
    <property type="project" value="TreeGrafter"/>
</dbReference>
<dbReference type="InterPro" id="IPR053712">
    <property type="entry name" value="Bac_CellDiv_Activator"/>
</dbReference>
<dbReference type="GO" id="GO:0030428">
    <property type="term" value="C:cell septum"/>
    <property type="evidence" value="ECO:0007669"/>
    <property type="project" value="TreeGrafter"/>
</dbReference>
<dbReference type="GO" id="GO:0032153">
    <property type="term" value="C:cell division site"/>
    <property type="evidence" value="ECO:0007669"/>
    <property type="project" value="TreeGrafter"/>
</dbReference>
<keyword evidence="4 11" id="KW-0132">Cell division</keyword>
<dbReference type="EMBL" id="JACJKY010000002">
    <property type="protein sequence ID" value="MBM6919863.1"/>
    <property type="molecule type" value="Genomic_DNA"/>
</dbReference>
<evidence type="ECO:0000313" key="12">
    <source>
        <dbReference type="Proteomes" id="UP000774750"/>
    </source>
</evidence>
<evidence type="ECO:0000313" key="11">
    <source>
        <dbReference type="EMBL" id="MBM6919863.1"/>
    </source>
</evidence>
<dbReference type="SUPFAM" id="SSF102829">
    <property type="entry name" value="Cell division protein ZapA-like"/>
    <property type="match status" value="1"/>
</dbReference>
<keyword evidence="6" id="KW-0131">Cell cycle</keyword>
<accession>A0A938X4W7</accession>
<proteinExistence type="predicted"/>
<protein>
    <recommendedName>
        <fullName evidence="2">Cell division protein ZapA</fullName>
    </recommendedName>
    <alternativeName>
        <fullName evidence="9">Z ring-associated protein ZapA</fullName>
    </alternativeName>
</protein>
<dbReference type="GO" id="GO:0000917">
    <property type="term" value="P:division septum assembly"/>
    <property type="evidence" value="ECO:0007669"/>
    <property type="project" value="UniProtKB-KW"/>
</dbReference>
<keyword evidence="12" id="KW-1185">Reference proteome</keyword>
<keyword evidence="5" id="KW-0717">Septation</keyword>
<dbReference type="GO" id="GO:0043093">
    <property type="term" value="P:FtsZ-dependent cytokinesis"/>
    <property type="evidence" value="ECO:0007669"/>
    <property type="project" value="TreeGrafter"/>
</dbReference>
<dbReference type="GO" id="GO:0000921">
    <property type="term" value="P:septin ring assembly"/>
    <property type="evidence" value="ECO:0007669"/>
    <property type="project" value="TreeGrafter"/>
</dbReference>
<evidence type="ECO:0000256" key="8">
    <source>
        <dbReference type="ARBA" id="ARBA00026068"/>
    </source>
</evidence>
<evidence type="ECO:0000256" key="6">
    <source>
        <dbReference type="ARBA" id="ARBA00023306"/>
    </source>
</evidence>
<name>A0A938X4W7_9FIRM</name>
<keyword evidence="10" id="KW-0175">Coiled coil</keyword>
<dbReference type="Proteomes" id="UP000774750">
    <property type="component" value="Unassembled WGS sequence"/>
</dbReference>
<dbReference type="RefSeq" id="WP_204444117.1">
    <property type="nucleotide sequence ID" value="NZ_JACJKY010000002.1"/>
</dbReference>
<reference evidence="11" key="1">
    <citation type="submission" date="2020-08" db="EMBL/GenBank/DDBJ databases">
        <authorList>
            <person name="Cejkova D."/>
            <person name="Kubasova T."/>
            <person name="Jahodarova E."/>
            <person name="Rychlik I."/>
        </authorList>
    </citation>
    <scope>NUCLEOTIDE SEQUENCE</scope>
    <source>
        <strain evidence="11">An559</strain>
    </source>
</reference>
<dbReference type="Pfam" id="PF05164">
    <property type="entry name" value="ZapA"/>
    <property type="match status" value="1"/>
</dbReference>
<evidence type="ECO:0000256" key="10">
    <source>
        <dbReference type="SAM" id="Coils"/>
    </source>
</evidence>
<evidence type="ECO:0000256" key="5">
    <source>
        <dbReference type="ARBA" id="ARBA00023210"/>
    </source>
</evidence>
<evidence type="ECO:0000256" key="4">
    <source>
        <dbReference type="ARBA" id="ARBA00022618"/>
    </source>
</evidence>
<dbReference type="Gene3D" id="6.10.250.790">
    <property type="match status" value="1"/>
</dbReference>
<dbReference type="PANTHER" id="PTHR34981:SF1">
    <property type="entry name" value="CELL DIVISION PROTEIN ZAPA"/>
    <property type="match status" value="1"/>
</dbReference>
<reference evidence="11" key="2">
    <citation type="journal article" date="2021" name="Sci. Rep.">
        <title>The distribution of antibiotic resistance genes in chicken gut microbiota commensals.</title>
        <authorList>
            <person name="Juricova H."/>
            <person name="Matiasovicova J."/>
            <person name="Kubasova T."/>
            <person name="Cejkova D."/>
            <person name="Rychlik I."/>
        </authorList>
    </citation>
    <scope>NUCLEOTIDE SEQUENCE</scope>
    <source>
        <strain evidence="11">An559</strain>
    </source>
</reference>
<gene>
    <name evidence="11" type="ORF">H6A12_01620</name>
</gene>
<evidence type="ECO:0000256" key="9">
    <source>
        <dbReference type="ARBA" id="ARBA00033158"/>
    </source>
</evidence>
<evidence type="ECO:0000256" key="2">
    <source>
        <dbReference type="ARBA" id="ARBA00015195"/>
    </source>
</evidence>
<keyword evidence="3" id="KW-0963">Cytoplasm</keyword>
<evidence type="ECO:0000256" key="7">
    <source>
        <dbReference type="ARBA" id="ARBA00024910"/>
    </source>
</evidence>
<comment type="subcellular location">
    <subcellularLocation>
        <location evidence="1">Cytoplasm</location>
    </subcellularLocation>
</comment>